<evidence type="ECO:0000313" key="9">
    <source>
        <dbReference type="Proteomes" id="UP000320735"/>
    </source>
</evidence>
<feature type="transmembrane region" description="Helical" evidence="6">
    <location>
        <begin position="362"/>
        <end position="387"/>
    </location>
</feature>
<evidence type="ECO:0000256" key="4">
    <source>
        <dbReference type="ARBA" id="ARBA00023136"/>
    </source>
</evidence>
<gene>
    <name evidence="8" type="primary">nuoL_1</name>
    <name evidence="8" type="ORF">CA54_12470</name>
</gene>
<sequence>MIHVSLISTFFIPLTTCVVVLLGGLLRMPRACRALAGLGGLATSAAGASLLYVTSQQSEPLQVVVGEWFSLPGQIPFTVSLSLVADHTTAWLIFIVTVVGGLIVLHAAMGPSTAATDWCRLCLLSGAVSVTVLLLASENFLQLIVAWQLLAVAVCGLAGEAGADLRRRMAVRKSALVLSVGGCGLLIAACILWGTTGTLESAQLLAAIQNRDFTSQETIAGIGILVAAIAGCAQFPLWVWLPDAGEESPIVAACLQCVGSGVAGISLLLRFETFLAHIPNGLLVVAAIGSGTALAAGWIAATLTSRARLLAFVTIAYLGLIWLAVGTGAPDGIAVAGMQLAILSTGMAVICLATGRSRIEKTVALCATVGLCGVPLLSGFWSLTAILSLVRNAGVVADATTSTWWSVFFWCAVGAIFFTTVGLFRLLWPSAVHDAAMRENHAKAAPPTWPQHGVLLLLAGATLAAGAVLGPLTGWLNNYLLPGVAPMSEDRFVQTILTATVVGGVITAWLARVADSRLPTPVARLLRPFTTLGSREFYLRDYYFLGVALPLRAGSLLCRFVDWFFIDRILIGTFARLPVRFAKSAQSLQNGLIQFYALMIVAAVAMIFAVVLWSGTGVR</sequence>
<dbReference type="GO" id="GO:0012505">
    <property type="term" value="C:endomembrane system"/>
    <property type="evidence" value="ECO:0007669"/>
    <property type="project" value="UniProtKB-SubCell"/>
</dbReference>
<feature type="transmembrane region" description="Helical" evidence="6">
    <location>
        <begin position="90"/>
        <end position="109"/>
    </location>
</feature>
<reference evidence="8 9" key="1">
    <citation type="submission" date="2019-02" db="EMBL/GenBank/DDBJ databases">
        <title>Deep-cultivation of Planctomycetes and their phenomic and genomic characterization uncovers novel biology.</title>
        <authorList>
            <person name="Wiegand S."/>
            <person name="Jogler M."/>
            <person name="Boedeker C."/>
            <person name="Pinto D."/>
            <person name="Vollmers J."/>
            <person name="Rivas-Marin E."/>
            <person name="Kohn T."/>
            <person name="Peeters S.H."/>
            <person name="Heuer A."/>
            <person name="Rast P."/>
            <person name="Oberbeckmann S."/>
            <person name="Bunk B."/>
            <person name="Jeske O."/>
            <person name="Meyerdierks A."/>
            <person name="Storesund J.E."/>
            <person name="Kallscheuer N."/>
            <person name="Luecker S."/>
            <person name="Lage O.M."/>
            <person name="Pohl T."/>
            <person name="Merkel B.J."/>
            <person name="Hornburger P."/>
            <person name="Mueller R.-W."/>
            <person name="Bruemmer F."/>
            <person name="Labrenz M."/>
            <person name="Spormann A.M."/>
            <person name="Op Den Camp H."/>
            <person name="Overmann J."/>
            <person name="Amann R."/>
            <person name="Jetten M.S.M."/>
            <person name="Mascher T."/>
            <person name="Medema M.H."/>
            <person name="Devos D.P."/>
            <person name="Kaster A.-K."/>
            <person name="Ovreas L."/>
            <person name="Rohde M."/>
            <person name="Galperin M.Y."/>
            <person name="Jogler C."/>
        </authorList>
    </citation>
    <scope>NUCLEOTIDE SEQUENCE [LARGE SCALE GENOMIC DNA]</scope>
    <source>
        <strain evidence="8 9">CA54</strain>
    </source>
</reference>
<keyword evidence="3 6" id="KW-1133">Transmembrane helix</keyword>
<dbReference type="OrthoDB" id="9914772at2"/>
<feature type="transmembrane region" description="Helical" evidence="6">
    <location>
        <begin position="121"/>
        <end position="137"/>
    </location>
</feature>
<dbReference type="AlphaFoldDB" id="A0A5C6BJU9"/>
<comment type="subcellular location">
    <subcellularLocation>
        <location evidence="1">Endomembrane system</location>
        <topology evidence="1">Multi-pass membrane protein</topology>
    </subcellularLocation>
    <subcellularLocation>
        <location evidence="5">Membrane</location>
        <topology evidence="5">Multi-pass membrane protein</topology>
    </subcellularLocation>
</comment>
<dbReference type="EMBL" id="SJPP01000001">
    <property type="protein sequence ID" value="TWU12423.1"/>
    <property type="molecule type" value="Genomic_DNA"/>
</dbReference>
<dbReference type="GO" id="GO:0015990">
    <property type="term" value="P:electron transport coupled proton transport"/>
    <property type="evidence" value="ECO:0007669"/>
    <property type="project" value="TreeGrafter"/>
</dbReference>
<evidence type="ECO:0000256" key="6">
    <source>
        <dbReference type="SAM" id="Phobius"/>
    </source>
</evidence>
<dbReference type="PANTHER" id="PTHR42829">
    <property type="entry name" value="NADH-UBIQUINONE OXIDOREDUCTASE CHAIN 5"/>
    <property type="match status" value="1"/>
</dbReference>
<feature type="transmembrane region" description="Helical" evidence="6">
    <location>
        <begin position="33"/>
        <end position="53"/>
    </location>
</feature>
<evidence type="ECO:0000256" key="1">
    <source>
        <dbReference type="ARBA" id="ARBA00004127"/>
    </source>
</evidence>
<keyword evidence="2 5" id="KW-0812">Transmembrane</keyword>
<evidence type="ECO:0000259" key="7">
    <source>
        <dbReference type="Pfam" id="PF00361"/>
    </source>
</evidence>
<evidence type="ECO:0000256" key="2">
    <source>
        <dbReference type="ARBA" id="ARBA00022692"/>
    </source>
</evidence>
<keyword evidence="8" id="KW-0560">Oxidoreductase</keyword>
<feature type="domain" description="NADH:quinone oxidoreductase/Mrp antiporter transmembrane" evidence="7">
    <location>
        <begin position="137"/>
        <end position="398"/>
    </location>
</feature>
<feature type="transmembrane region" description="Helical" evidence="6">
    <location>
        <begin position="593"/>
        <end position="613"/>
    </location>
</feature>
<dbReference type="Proteomes" id="UP000320735">
    <property type="component" value="Unassembled WGS sequence"/>
</dbReference>
<keyword evidence="4 6" id="KW-0472">Membrane</keyword>
<feature type="transmembrane region" description="Helical" evidence="6">
    <location>
        <begin position="6"/>
        <end position="26"/>
    </location>
</feature>
<name>A0A5C6BJU9_9PLAN</name>
<dbReference type="Gene3D" id="1.20.5.2700">
    <property type="match status" value="1"/>
</dbReference>
<feature type="transmembrane region" description="Helical" evidence="6">
    <location>
        <begin position="333"/>
        <end position="355"/>
    </location>
</feature>
<feature type="transmembrane region" description="Helical" evidence="6">
    <location>
        <begin position="143"/>
        <end position="163"/>
    </location>
</feature>
<dbReference type="InterPro" id="IPR003945">
    <property type="entry name" value="NU5C-like"/>
</dbReference>
<feature type="transmembrane region" description="Helical" evidence="6">
    <location>
        <begin position="449"/>
        <end position="472"/>
    </location>
</feature>
<accession>A0A5C6BJU9</accession>
<dbReference type="Pfam" id="PF00361">
    <property type="entry name" value="Proton_antipo_M"/>
    <property type="match status" value="1"/>
</dbReference>
<organism evidence="8 9">
    <name type="scientific">Symmachiella macrocystis</name>
    <dbReference type="NCBI Taxonomy" id="2527985"/>
    <lineage>
        <taxon>Bacteria</taxon>
        <taxon>Pseudomonadati</taxon>
        <taxon>Planctomycetota</taxon>
        <taxon>Planctomycetia</taxon>
        <taxon>Planctomycetales</taxon>
        <taxon>Planctomycetaceae</taxon>
        <taxon>Symmachiella</taxon>
    </lineage>
</organism>
<dbReference type="GO" id="GO:0008137">
    <property type="term" value="F:NADH dehydrogenase (ubiquinone) activity"/>
    <property type="evidence" value="ECO:0007669"/>
    <property type="project" value="InterPro"/>
</dbReference>
<dbReference type="PANTHER" id="PTHR42829:SF1">
    <property type="entry name" value="INORGANIC CARBON TRANSPORTER SUBUNIT DABB-RELATED"/>
    <property type="match status" value="1"/>
</dbReference>
<feature type="transmembrane region" description="Helical" evidence="6">
    <location>
        <begin position="492"/>
        <end position="511"/>
    </location>
</feature>
<keyword evidence="9" id="KW-1185">Reference proteome</keyword>
<feature type="transmembrane region" description="Helical" evidence="6">
    <location>
        <begin position="407"/>
        <end position="428"/>
    </location>
</feature>
<dbReference type="InterPro" id="IPR001750">
    <property type="entry name" value="ND/Mrp_TM"/>
</dbReference>
<evidence type="ECO:0000256" key="3">
    <source>
        <dbReference type="ARBA" id="ARBA00022989"/>
    </source>
</evidence>
<dbReference type="GO" id="GO:0042773">
    <property type="term" value="P:ATP synthesis coupled electron transport"/>
    <property type="evidence" value="ECO:0007669"/>
    <property type="project" value="InterPro"/>
</dbReference>
<feature type="transmembrane region" description="Helical" evidence="6">
    <location>
        <begin position="175"/>
        <end position="195"/>
    </location>
</feature>
<evidence type="ECO:0000256" key="5">
    <source>
        <dbReference type="RuleBase" id="RU000320"/>
    </source>
</evidence>
<dbReference type="EC" id="1.6.5.11" evidence="8"/>
<dbReference type="GO" id="GO:0003954">
    <property type="term" value="F:NADH dehydrogenase activity"/>
    <property type="evidence" value="ECO:0007669"/>
    <property type="project" value="TreeGrafter"/>
</dbReference>
<protein>
    <submittedName>
        <fullName evidence="8">NADH-quinone oxidoreductase subunit L</fullName>
        <ecNumber evidence="8">1.6.5.11</ecNumber>
    </submittedName>
</protein>
<dbReference type="RefSeq" id="WP_146369897.1">
    <property type="nucleotide sequence ID" value="NZ_SJPP01000001.1"/>
</dbReference>
<feature type="transmembrane region" description="Helical" evidence="6">
    <location>
        <begin position="542"/>
        <end position="566"/>
    </location>
</feature>
<evidence type="ECO:0000313" key="8">
    <source>
        <dbReference type="EMBL" id="TWU12423.1"/>
    </source>
</evidence>
<dbReference type="GO" id="GO:0016020">
    <property type="term" value="C:membrane"/>
    <property type="evidence" value="ECO:0007669"/>
    <property type="project" value="UniProtKB-SubCell"/>
</dbReference>
<feature type="transmembrane region" description="Helical" evidence="6">
    <location>
        <begin position="219"/>
        <end position="241"/>
    </location>
</feature>
<feature type="transmembrane region" description="Helical" evidence="6">
    <location>
        <begin position="250"/>
        <end position="269"/>
    </location>
</feature>
<proteinExistence type="predicted"/>
<feature type="transmembrane region" description="Helical" evidence="6">
    <location>
        <begin position="281"/>
        <end position="302"/>
    </location>
</feature>
<dbReference type="PRINTS" id="PR01434">
    <property type="entry name" value="NADHDHGNASE5"/>
</dbReference>
<feature type="transmembrane region" description="Helical" evidence="6">
    <location>
        <begin position="309"/>
        <end position="327"/>
    </location>
</feature>
<comment type="caution">
    <text evidence="8">The sequence shown here is derived from an EMBL/GenBank/DDBJ whole genome shotgun (WGS) entry which is preliminary data.</text>
</comment>